<comment type="caution">
    <text evidence="1">The sequence shown here is derived from an EMBL/GenBank/DDBJ whole genome shotgun (WGS) entry which is preliminary data.</text>
</comment>
<dbReference type="Proteomes" id="UP000003704">
    <property type="component" value="Unassembled WGS sequence"/>
</dbReference>
<reference evidence="1 2" key="1">
    <citation type="journal article" date="2012" name="J. Bacteriol.">
        <title>Genome Sequence of n-Alkane-Degrading Hydrocarboniphaga effusa Strain AP103T (ATCC BAA-332T).</title>
        <authorList>
            <person name="Chang H.K."/>
            <person name="Zylstra G.J."/>
            <person name="Chae J.C."/>
        </authorList>
    </citation>
    <scope>NUCLEOTIDE SEQUENCE [LARGE SCALE GENOMIC DNA]</scope>
    <source>
        <strain evidence="1 2">AP103</strain>
    </source>
</reference>
<dbReference type="STRING" id="1172194.WQQ_41380"/>
<organism evidence="1 2">
    <name type="scientific">Hydrocarboniphaga effusa AP103</name>
    <dbReference type="NCBI Taxonomy" id="1172194"/>
    <lineage>
        <taxon>Bacteria</taxon>
        <taxon>Pseudomonadati</taxon>
        <taxon>Pseudomonadota</taxon>
        <taxon>Gammaproteobacteria</taxon>
        <taxon>Nevskiales</taxon>
        <taxon>Nevskiaceae</taxon>
        <taxon>Hydrocarboniphaga</taxon>
    </lineage>
</organism>
<evidence type="ECO:0000313" key="1">
    <source>
        <dbReference type="EMBL" id="EIT67703.1"/>
    </source>
</evidence>
<protein>
    <submittedName>
        <fullName evidence="1">Uncharacterized protein</fullName>
    </submittedName>
</protein>
<accession>I8T204</accession>
<dbReference type="Pfam" id="PF20012">
    <property type="entry name" value="GAP1-N1"/>
    <property type="match status" value="1"/>
</dbReference>
<proteinExistence type="predicted"/>
<name>I8T204_9GAMM</name>
<gene>
    <name evidence="1" type="ORF">WQQ_41380</name>
</gene>
<evidence type="ECO:0000313" key="2">
    <source>
        <dbReference type="Proteomes" id="UP000003704"/>
    </source>
</evidence>
<keyword evidence="2" id="KW-1185">Reference proteome</keyword>
<dbReference type="EMBL" id="AKGD01000004">
    <property type="protein sequence ID" value="EIT67703.1"/>
    <property type="molecule type" value="Genomic_DNA"/>
</dbReference>
<dbReference type="AlphaFoldDB" id="I8T204"/>
<dbReference type="PATRIC" id="fig|1172194.4.peg.4019"/>
<sequence>MSPSQSPGFYGSDAATRMYAREQFHGYRNGHQLLQGNVELIQQDQDTVDRLSDISGQLRPGEEFAPYFTFYPLPSQTYYVVALTRQDLAAPRAGCVRTHSLFVPMPEWTAPTVLQTLRDVVSHFQLSADSNVLGHPSGAEEIRTWPRLESPWSLELVEAMFLEKRAPIAVFDAKDADLACFRLIAALWPALRKMFAVCTFSLGPRSVQGRPFDIVFAPKAARSRFSDWSGRRIEPSSTPYRPRHRWSNALAEAVFKDFPPNLDRLDELGILGGHQDASESRLRLSLFWRELADKSAESPEAVLGLIDIYTTAHPTSLRARESLANEIRVGVSTARRSFSDSQFWQYLLALTQKFEKGRLPKGTASVVRAAARARAANAPLACVSAFQESMTEGATLPAPLASAIGEGVSQATENDAEVLATLSAFPGRIGSQIISRSRVLANRLVFAAGNDSELLSGLHNLLQSADSKTRQSLLLRSALSFTRASQAGLLDSLLRGTSSSTLLFAVQAIGNATSFDVPQFDEPLVSAAHATHSILNLRKVVGLHESEGADRLLATTLTIQSEDVRWLSQSISEPQRKARVLAELIHVSSDHQIKQLVENASADFDLLATLAVDSLTYALPMTRLLGLASVSDEQLSSYGSSLLRQLSPEDTAYRPLALHVISRLQGNSELLDDRALLQTVETLVATGSGREAIDSLFSGRTSDTAVSRALYAYDLGSQRFKSQLHSRIDLVTGRILQSGLAGLSKPDFRTIAEMLNRSGDSNRRGQAVACGRVLDQCFASPHLPVGDLVVAAFPIVYREVRSGSPGFNLLDLLFTDWDHCKTIRRKLVETYIRSAWPPVGVLICAWRAHDVDRVLRSLQKAWRGREYLKSIQESLSQYEGPDKELLSRALRSFVAIESIDAEDD</sequence>